<sequence>MALRLPAPVVGAMRRDITSVAEQVIAAVIHEVPSYSDPFRGQMGRNIEVAVKVALEGFLDLAARREGIDAGDQIETVLEAAYALGRGEARSGRSMDALARAYRVGARVAWREMSEVAVAAGLSATITARFAELVFAYIDELSDASVSGHADELATSGRLRQRRLERLAIRLLEGAPEADLVGAAERADWAPPDLLVAVILPEDKVRSVQARLDPRLLQLSEDVPVLDIDSGLTVLLVPVASVRGRSTLLRVLRNADGVVGPARPWTAVRASYLRALRAQRLGLLGDTETHLAELVRTADADALADLRERALAPLGDLRPASAEKLADTFAAWLRHHGRRDEIAAALFVHPQTVRYRMGQLRDLYGDRLTDPDFVRDATIALA</sequence>
<dbReference type="EMBL" id="RJSF01000044">
    <property type="protein sequence ID" value="RNM12489.1"/>
    <property type="molecule type" value="Genomic_DNA"/>
</dbReference>
<protein>
    <submittedName>
        <fullName evidence="3">PucR family transcriptional regulator</fullName>
    </submittedName>
</protein>
<evidence type="ECO:0000313" key="4">
    <source>
        <dbReference type="Proteomes" id="UP000279994"/>
    </source>
</evidence>
<proteinExistence type="predicted"/>
<dbReference type="InterPro" id="IPR042070">
    <property type="entry name" value="PucR_C-HTH_sf"/>
</dbReference>
<dbReference type="PANTHER" id="PTHR33744:SF1">
    <property type="entry name" value="DNA-BINDING TRANSCRIPTIONAL ACTIVATOR ADER"/>
    <property type="match status" value="1"/>
</dbReference>
<dbReference type="Proteomes" id="UP000279994">
    <property type="component" value="Unassembled WGS sequence"/>
</dbReference>
<evidence type="ECO:0000259" key="2">
    <source>
        <dbReference type="Pfam" id="PF25906"/>
    </source>
</evidence>
<dbReference type="Pfam" id="PF13556">
    <property type="entry name" value="HTH_30"/>
    <property type="match status" value="1"/>
</dbReference>
<dbReference type="Pfam" id="PF25906">
    <property type="entry name" value="PucR-like_N"/>
    <property type="match status" value="1"/>
</dbReference>
<keyword evidence="4" id="KW-1185">Reference proteome</keyword>
<accession>A0A3N0GJ73</accession>
<evidence type="ECO:0000313" key="3">
    <source>
        <dbReference type="EMBL" id="RNM12489.1"/>
    </source>
</evidence>
<dbReference type="Gene3D" id="1.10.10.2840">
    <property type="entry name" value="PucR C-terminal helix-turn-helix domain"/>
    <property type="match status" value="1"/>
</dbReference>
<dbReference type="InterPro" id="IPR058663">
    <property type="entry name" value="PucR-like_N"/>
</dbReference>
<dbReference type="InterPro" id="IPR025736">
    <property type="entry name" value="PucR_C-HTH_dom"/>
</dbReference>
<evidence type="ECO:0000259" key="1">
    <source>
        <dbReference type="Pfam" id="PF13556"/>
    </source>
</evidence>
<gene>
    <name evidence="3" type="ORF">EFL26_17790</name>
</gene>
<comment type="caution">
    <text evidence="3">The sequence shown here is derived from an EMBL/GenBank/DDBJ whole genome shotgun (WGS) entry which is preliminary data.</text>
</comment>
<dbReference type="InterPro" id="IPR051448">
    <property type="entry name" value="CdaR-like_regulators"/>
</dbReference>
<feature type="domain" description="PucR C-terminal helix-turn-helix" evidence="1">
    <location>
        <begin position="325"/>
        <end position="381"/>
    </location>
</feature>
<dbReference type="PANTHER" id="PTHR33744">
    <property type="entry name" value="CARBOHYDRATE DIACID REGULATOR"/>
    <property type="match status" value="1"/>
</dbReference>
<name>A0A3N0GJ73_9ACTN</name>
<reference evidence="3 4" key="1">
    <citation type="submission" date="2018-11" db="EMBL/GenBank/DDBJ databases">
        <authorList>
            <person name="Li F."/>
        </authorList>
    </citation>
    <scope>NUCLEOTIDE SEQUENCE [LARGE SCALE GENOMIC DNA]</scope>
    <source>
        <strain evidence="3 4">Gsoil 818</strain>
    </source>
</reference>
<dbReference type="AlphaFoldDB" id="A0A3N0GJ73"/>
<feature type="domain" description="PucR-like N-terminal" evidence="2">
    <location>
        <begin position="4"/>
        <end position="166"/>
    </location>
</feature>
<organism evidence="3 4">
    <name type="scientific">Nocardioides pocheonensis</name>
    <dbReference type="NCBI Taxonomy" id="661485"/>
    <lineage>
        <taxon>Bacteria</taxon>
        <taxon>Bacillati</taxon>
        <taxon>Actinomycetota</taxon>
        <taxon>Actinomycetes</taxon>
        <taxon>Propionibacteriales</taxon>
        <taxon>Nocardioidaceae</taxon>
        <taxon>Nocardioides</taxon>
    </lineage>
</organism>
<dbReference type="OrthoDB" id="5243741at2"/>